<dbReference type="GO" id="GO:0008883">
    <property type="term" value="F:glutamyl-tRNA reductase activity"/>
    <property type="evidence" value="ECO:0007669"/>
    <property type="project" value="UniProtKB-UniRule"/>
</dbReference>
<dbReference type="Gene3D" id="3.40.50.720">
    <property type="entry name" value="NAD(P)-binding Rossmann-like Domain"/>
    <property type="match status" value="1"/>
</dbReference>
<gene>
    <name evidence="4" type="primary">hemA</name>
    <name evidence="7" type="ORF">CTER_0928</name>
</gene>
<evidence type="ECO:0000313" key="8">
    <source>
        <dbReference type="Proteomes" id="UP000014155"/>
    </source>
</evidence>
<dbReference type="UniPathway" id="UPA00251">
    <property type="reaction ID" value="UER00316"/>
</dbReference>
<dbReference type="PANTHER" id="PTHR43013:SF1">
    <property type="entry name" value="GLUTAMYL-TRNA REDUCTASE"/>
    <property type="match status" value="1"/>
</dbReference>
<dbReference type="InterPro" id="IPR036291">
    <property type="entry name" value="NAD(P)-bd_dom_sf"/>
</dbReference>
<dbReference type="HAMAP" id="MF_00087">
    <property type="entry name" value="Glu_tRNA_reductase"/>
    <property type="match status" value="1"/>
</dbReference>
<comment type="domain">
    <text evidence="4">Possesses an unusual extended V-shaped dimeric structure with each monomer consisting of three distinct domains arranged along a curved 'spinal' alpha-helix. The N-terminal catalytic domain specifically recognizes the glutamate moiety of the substrate. The second domain is the NADPH-binding domain, and the third C-terminal domain is responsible for dimerization.</text>
</comment>
<keyword evidence="3 4" id="KW-0627">Porphyrin biosynthesis</keyword>
<evidence type="ECO:0000256" key="1">
    <source>
        <dbReference type="ARBA" id="ARBA00022857"/>
    </source>
</evidence>
<dbReference type="Pfam" id="PF05201">
    <property type="entry name" value="GlutR_N"/>
    <property type="match status" value="1"/>
</dbReference>
<dbReference type="InterPro" id="IPR036343">
    <property type="entry name" value="GluRdtase_N_sf"/>
</dbReference>
<evidence type="ECO:0000259" key="6">
    <source>
        <dbReference type="Pfam" id="PF05201"/>
    </source>
</evidence>
<dbReference type="CDD" id="cd05213">
    <property type="entry name" value="NAD_bind_Glutamyl_tRNA_reduct"/>
    <property type="match status" value="1"/>
</dbReference>
<feature type="binding site" evidence="4">
    <location>
        <position position="107"/>
    </location>
    <ligand>
        <name>substrate</name>
    </ligand>
</feature>
<feature type="binding site" evidence="4">
    <location>
        <begin position="112"/>
        <end position="114"/>
    </location>
    <ligand>
        <name>substrate</name>
    </ligand>
</feature>
<dbReference type="AlphaFoldDB" id="S0FRU3"/>
<dbReference type="eggNOG" id="COG0373">
    <property type="taxonomic scope" value="Bacteria"/>
</dbReference>
<evidence type="ECO:0000256" key="2">
    <source>
        <dbReference type="ARBA" id="ARBA00023002"/>
    </source>
</evidence>
<dbReference type="EC" id="1.2.1.70" evidence="4"/>
<dbReference type="PATRIC" id="fig|1195236.3.peg.1218"/>
<dbReference type="SUPFAM" id="SSF51735">
    <property type="entry name" value="NAD(P)-binding Rossmann-fold domains"/>
    <property type="match status" value="1"/>
</dbReference>
<accession>S0FRU3</accession>
<feature type="domain" description="Quinate/shikimate 5-dehydrogenase/glutamyl-tRNA reductase" evidence="5">
    <location>
        <begin position="176"/>
        <end position="294"/>
    </location>
</feature>
<reference evidence="7 8" key="1">
    <citation type="journal article" date="2013" name="Genome Announc.">
        <title>Draft Genome Sequence of the Cellulolytic, Mesophilic, Anaerobic Bacterium Clostridium termitidis Strain CT1112 (DSM 5398).</title>
        <authorList>
            <person name="Lal S."/>
            <person name="Ramachandran U."/>
            <person name="Zhang X."/>
            <person name="Munir R."/>
            <person name="Sparling R."/>
            <person name="Levin D.B."/>
        </authorList>
    </citation>
    <scope>NUCLEOTIDE SEQUENCE [LARGE SCALE GENOMIC DNA]</scope>
    <source>
        <strain evidence="7 8">CT1112</strain>
    </source>
</reference>
<dbReference type="InterPro" id="IPR015895">
    <property type="entry name" value="4pyrrol_synth_GluRdtase_N"/>
</dbReference>
<dbReference type="FunFam" id="3.30.460.30:FF:000001">
    <property type="entry name" value="Glutamyl-tRNA reductase"/>
    <property type="match status" value="1"/>
</dbReference>
<feature type="binding site" evidence="4">
    <location>
        <begin position="186"/>
        <end position="191"/>
    </location>
    <ligand>
        <name>NADP(+)</name>
        <dbReference type="ChEBI" id="CHEBI:58349"/>
    </ligand>
</feature>
<comment type="miscellaneous">
    <text evidence="4">During catalysis, the active site Cys acts as a nucleophile attacking the alpha-carbonyl group of tRNA-bound glutamate with the formation of a thioester intermediate between enzyme and glutamate, and the concomitant release of tRNA(Glu). The thioester intermediate is finally reduced by direct hydride transfer from NADPH, to form the product GSA.</text>
</comment>
<comment type="catalytic activity">
    <reaction evidence="4">
        <text>(S)-4-amino-5-oxopentanoate + tRNA(Glu) + NADP(+) = L-glutamyl-tRNA(Glu) + NADPH + H(+)</text>
        <dbReference type="Rhea" id="RHEA:12344"/>
        <dbReference type="Rhea" id="RHEA-COMP:9663"/>
        <dbReference type="Rhea" id="RHEA-COMP:9680"/>
        <dbReference type="ChEBI" id="CHEBI:15378"/>
        <dbReference type="ChEBI" id="CHEBI:57501"/>
        <dbReference type="ChEBI" id="CHEBI:57783"/>
        <dbReference type="ChEBI" id="CHEBI:58349"/>
        <dbReference type="ChEBI" id="CHEBI:78442"/>
        <dbReference type="ChEBI" id="CHEBI:78520"/>
        <dbReference type="EC" id="1.2.1.70"/>
    </reaction>
</comment>
<evidence type="ECO:0000313" key="7">
    <source>
        <dbReference type="EMBL" id="EMS73071.1"/>
    </source>
</evidence>
<feature type="domain" description="Glutamyl-tRNA reductase N-terminal" evidence="6">
    <location>
        <begin position="8"/>
        <end position="153"/>
    </location>
</feature>
<dbReference type="Gene3D" id="3.30.460.30">
    <property type="entry name" value="Glutamyl-tRNA reductase, N-terminal domain"/>
    <property type="match status" value="1"/>
</dbReference>
<evidence type="ECO:0000256" key="3">
    <source>
        <dbReference type="ARBA" id="ARBA00023244"/>
    </source>
</evidence>
<protein>
    <recommendedName>
        <fullName evidence="4">Glutamyl-tRNA reductase</fullName>
        <shortName evidence="4">GluTR</shortName>
        <ecNumber evidence="4">1.2.1.70</ecNumber>
    </recommendedName>
</protein>
<dbReference type="EMBL" id="AORV01000022">
    <property type="protein sequence ID" value="EMS73071.1"/>
    <property type="molecule type" value="Genomic_DNA"/>
</dbReference>
<dbReference type="InterPro" id="IPR006151">
    <property type="entry name" value="Shikm_DH/Glu-tRNA_Rdtase"/>
</dbReference>
<dbReference type="GO" id="GO:0050661">
    <property type="term" value="F:NADP binding"/>
    <property type="evidence" value="ECO:0007669"/>
    <property type="project" value="InterPro"/>
</dbReference>
<keyword evidence="1 4" id="KW-0521">NADP</keyword>
<dbReference type="RefSeq" id="WP_004624401.1">
    <property type="nucleotide sequence ID" value="NZ_AORV01000022.1"/>
</dbReference>
<keyword evidence="8" id="KW-1185">Reference proteome</keyword>
<feature type="site" description="Important for activity" evidence="4">
    <location>
        <position position="97"/>
    </location>
</feature>
<dbReference type="GO" id="GO:0019353">
    <property type="term" value="P:protoporphyrinogen IX biosynthetic process from glutamate"/>
    <property type="evidence" value="ECO:0007669"/>
    <property type="project" value="TreeGrafter"/>
</dbReference>
<feature type="binding site" evidence="4">
    <location>
        <begin position="49"/>
        <end position="52"/>
    </location>
    <ligand>
        <name>substrate</name>
    </ligand>
</feature>
<feature type="active site" description="Nucleophile" evidence="4">
    <location>
        <position position="50"/>
    </location>
</feature>
<dbReference type="Pfam" id="PF01488">
    <property type="entry name" value="Shikimate_DH"/>
    <property type="match status" value="1"/>
</dbReference>
<comment type="similarity">
    <text evidence="4">Belongs to the glutamyl-tRNA reductase family.</text>
</comment>
<comment type="function">
    <text evidence="4">Catalyzes the NADPH-dependent reduction of glutamyl-tRNA(Glu) to glutamate 1-semialdehyde (GSA).</text>
</comment>
<comment type="pathway">
    <text evidence="4">Porphyrin-containing compound metabolism; protoporphyrin-IX biosynthesis; 5-aminolevulinate from L-glutamyl-tRNA(Glu): step 1/2.</text>
</comment>
<sequence>MRIILAYLDHKSADINVREKFSFTAGRIREILKDIVRDRNISGAVLLSTCNRTELYISSQNASGTDPVQLLCKYSDAGERIDSNIFNIKYDNDAILHLMEVACGLESMVLCEDQIITQVGNAVQTAREEKATDSALETIFRLAVTAAKKAKTTVRVKAVPGSAAESAVNFLAAKYKLDKKKVLVIGNGETGRLCCRELLERGAEVTVTLRKYKYGDTIVPFGCKTIAYDERAGFMPNSDIVISATLSPHYTITCDMVRRLERKPAFFVDLALPRDIDPDIKGITGIESFNLDDFCSDYEKSNLKEIGEIKQIIQEHLLRYLKWKSYTQKPIQEIVSGNEMY</sequence>
<feature type="binding site" evidence="4">
    <location>
        <position position="118"/>
    </location>
    <ligand>
        <name>substrate</name>
    </ligand>
</feature>
<organism evidence="7 8">
    <name type="scientific">Ruminiclostridium cellobioparum subsp. termitidis CT1112</name>
    <dbReference type="NCBI Taxonomy" id="1195236"/>
    <lineage>
        <taxon>Bacteria</taxon>
        <taxon>Bacillati</taxon>
        <taxon>Bacillota</taxon>
        <taxon>Clostridia</taxon>
        <taxon>Eubacteriales</taxon>
        <taxon>Oscillospiraceae</taxon>
        <taxon>Ruminiclostridium</taxon>
    </lineage>
</organism>
<dbReference type="STRING" id="1195236.CTER_0928"/>
<dbReference type="SUPFAM" id="SSF69742">
    <property type="entry name" value="Glutamyl tRNA-reductase catalytic, N-terminal domain"/>
    <property type="match status" value="1"/>
</dbReference>
<proteinExistence type="inferred from homology"/>
<comment type="subunit">
    <text evidence="4">Homodimer.</text>
</comment>
<evidence type="ECO:0000256" key="4">
    <source>
        <dbReference type="HAMAP-Rule" id="MF_00087"/>
    </source>
</evidence>
<dbReference type="PANTHER" id="PTHR43013">
    <property type="entry name" value="GLUTAMYL-TRNA REDUCTASE"/>
    <property type="match status" value="1"/>
</dbReference>
<dbReference type="NCBIfam" id="TIGR01035">
    <property type="entry name" value="hemA"/>
    <property type="match status" value="1"/>
</dbReference>
<dbReference type="InterPro" id="IPR000343">
    <property type="entry name" value="4pyrrol_synth_GluRdtase"/>
</dbReference>
<evidence type="ECO:0000259" key="5">
    <source>
        <dbReference type="Pfam" id="PF01488"/>
    </source>
</evidence>
<name>S0FRU3_RUMCE</name>
<keyword evidence="2 4" id="KW-0560">Oxidoreductase</keyword>
<comment type="caution">
    <text evidence="7">The sequence shown here is derived from an EMBL/GenBank/DDBJ whole genome shotgun (WGS) entry which is preliminary data.</text>
</comment>
<dbReference type="Proteomes" id="UP000014155">
    <property type="component" value="Unassembled WGS sequence"/>
</dbReference>